<dbReference type="PANTHER" id="PTHR42951">
    <property type="entry name" value="METALLO-BETA-LACTAMASE DOMAIN-CONTAINING"/>
    <property type="match status" value="1"/>
</dbReference>
<gene>
    <name evidence="2" type="ORF">FHE72_08360</name>
</gene>
<dbReference type="InterPro" id="IPR036866">
    <property type="entry name" value="RibonucZ/Hydroxyglut_hydro"/>
</dbReference>
<protein>
    <submittedName>
        <fullName evidence="2">MBL fold metallo-hydrolase</fullName>
    </submittedName>
</protein>
<dbReference type="PANTHER" id="PTHR42951:SF14">
    <property type="entry name" value="METALLO-BETA-LACTAMASE SUPERFAMILY PROTEIN"/>
    <property type="match status" value="1"/>
</dbReference>
<dbReference type="InterPro" id="IPR001279">
    <property type="entry name" value="Metallo-B-lactamas"/>
</dbReference>
<dbReference type="KEGG" id="bvq:FHE72_08360"/>
<dbReference type="RefSeq" id="WP_159361761.1">
    <property type="nucleotide sequence ID" value="NZ_CP047394.1"/>
</dbReference>
<organism evidence="2 3">
    <name type="scientific">Rossellomorea vietnamensis</name>
    <dbReference type="NCBI Taxonomy" id="218284"/>
    <lineage>
        <taxon>Bacteria</taxon>
        <taxon>Bacillati</taxon>
        <taxon>Bacillota</taxon>
        <taxon>Bacilli</taxon>
        <taxon>Bacillales</taxon>
        <taxon>Bacillaceae</taxon>
        <taxon>Rossellomorea</taxon>
    </lineage>
</organism>
<accession>A0A6I6UHM6</accession>
<dbReference type="Gene3D" id="3.60.15.10">
    <property type="entry name" value="Ribonuclease Z/Hydroxyacylglutathione hydrolase-like"/>
    <property type="match status" value="1"/>
</dbReference>
<reference evidence="2 3" key="1">
    <citation type="submission" date="2019-06" db="EMBL/GenBank/DDBJ databases">
        <title>An operon consisting of a P-type ATPase gene and a transcriptional regular gene given the different cadmium resistance in Bacillus vietamensis 151-6 and Bacillus marisflavi 151-25.</title>
        <authorList>
            <person name="Yu X."/>
        </authorList>
    </citation>
    <scope>NUCLEOTIDE SEQUENCE [LARGE SCALE GENOMIC DNA]</scope>
    <source>
        <strain evidence="2 3">151-6</strain>
    </source>
</reference>
<dbReference type="Pfam" id="PF00753">
    <property type="entry name" value="Lactamase_B"/>
    <property type="match status" value="1"/>
</dbReference>
<feature type="domain" description="Metallo-beta-lactamase" evidence="1">
    <location>
        <begin position="17"/>
        <end position="205"/>
    </location>
</feature>
<evidence type="ECO:0000259" key="1">
    <source>
        <dbReference type="SMART" id="SM00849"/>
    </source>
</evidence>
<dbReference type="InterPro" id="IPR050855">
    <property type="entry name" value="NDM-1-like"/>
</dbReference>
<dbReference type="Proteomes" id="UP000465062">
    <property type="component" value="Chromosome"/>
</dbReference>
<dbReference type="CDD" id="cd07743">
    <property type="entry name" value="metallo-hydrolase-like_MBL-fold"/>
    <property type="match status" value="1"/>
</dbReference>
<dbReference type="SMART" id="SM00849">
    <property type="entry name" value="Lactamase_B"/>
    <property type="match status" value="1"/>
</dbReference>
<dbReference type="GO" id="GO:0016787">
    <property type="term" value="F:hydrolase activity"/>
    <property type="evidence" value="ECO:0007669"/>
    <property type="project" value="UniProtKB-KW"/>
</dbReference>
<name>A0A6I6UHM6_9BACI</name>
<dbReference type="AlphaFoldDB" id="A0A6I6UHM6"/>
<evidence type="ECO:0000313" key="2">
    <source>
        <dbReference type="EMBL" id="QHE61027.1"/>
    </source>
</evidence>
<dbReference type="EMBL" id="CP047394">
    <property type="protein sequence ID" value="QHE61027.1"/>
    <property type="molecule type" value="Genomic_DNA"/>
</dbReference>
<sequence length="298" mass="33231">MKLQKFTEHCFAFTGAVTIGYCVKDGKGLLIDSGLDDSAVKKVKRILDGEGLPLDYCVITHAHADHFGGARYLKSKYAIPLFALKFEKAIIENSILEPIYLFNGAVPINELRNKFLEGQAVEVDGELLIGENIIGPFTFDVIDLPGHSHSQAGLLVDGILYAADSYFGSETLKKHVIPFIVDADHTLESLEKLLHIACKGAIPGHGRFEEDITQTVKENIELHEERMHSLLNVVNTSPDGKTIDQIMREYLDLHTITVSNVGQWLLFRTSVTAYLTSLERKKLLSFSIQNNELIIKPR</sequence>
<proteinExistence type="predicted"/>
<dbReference type="SUPFAM" id="SSF56281">
    <property type="entry name" value="Metallo-hydrolase/oxidoreductase"/>
    <property type="match status" value="1"/>
</dbReference>
<evidence type="ECO:0000313" key="3">
    <source>
        <dbReference type="Proteomes" id="UP000465062"/>
    </source>
</evidence>
<keyword evidence="2" id="KW-0378">Hydrolase</keyword>